<evidence type="ECO:0000313" key="2">
    <source>
        <dbReference type="Proteomes" id="UP000003610"/>
    </source>
</evidence>
<comment type="caution">
    <text evidence="1">The sequence shown here is derived from an EMBL/GenBank/DDBJ whole genome shotgun (WGS) entry which is preliminary data.</text>
</comment>
<sequence length="58" mass="7039">MIFFSWGLLAPKPLGVFRYRLLSYTSTWDCSSMLNLRIFNYKTYWKISLEIYFSITKK</sequence>
<dbReference type="Proteomes" id="UP000003610">
    <property type="component" value="Unassembled WGS sequence"/>
</dbReference>
<dbReference type="STRING" id="866771.HMPREF9296_0105"/>
<dbReference type="EMBL" id="AEDO01000041">
    <property type="protein sequence ID" value="EFL45873.1"/>
    <property type="molecule type" value="Genomic_DNA"/>
</dbReference>
<evidence type="ECO:0000313" key="1">
    <source>
        <dbReference type="EMBL" id="EFL45873.1"/>
    </source>
</evidence>
<name>E1KRR3_9BACT</name>
<protein>
    <submittedName>
        <fullName evidence="1">Uncharacterized protein</fullName>
    </submittedName>
</protein>
<organism evidence="1 2">
    <name type="scientific">Prevotella disiens FB035-09AN</name>
    <dbReference type="NCBI Taxonomy" id="866771"/>
    <lineage>
        <taxon>Bacteria</taxon>
        <taxon>Pseudomonadati</taxon>
        <taxon>Bacteroidota</taxon>
        <taxon>Bacteroidia</taxon>
        <taxon>Bacteroidales</taxon>
        <taxon>Prevotellaceae</taxon>
        <taxon>Prevotella</taxon>
    </lineage>
</organism>
<reference evidence="1 2" key="1">
    <citation type="submission" date="2010-08" db="EMBL/GenBank/DDBJ databases">
        <authorList>
            <person name="Durkin A.S."/>
            <person name="Madupu R."/>
            <person name="Torralba M."/>
            <person name="Gillis M."/>
            <person name="Methe B."/>
            <person name="Sutton G."/>
            <person name="Nelson K.E."/>
        </authorList>
    </citation>
    <scope>NUCLEOTIDE SEQUENCE [LARGE SCALE GENOMIC DNA]</scope>
    <source>
        <strain evidence="1 2">FB035-09AN</strain>
    </source>
</reference>
<gene>
    <name evidence="1" type="ORF">HMPREF9296_0105</name>
</gene>
<dbReference type="AlphaFoldDB" id="E1KRR3"/>
<accession>E1KRR3</accession>
<proteinExistence type="predicted"/>